<gene>
    <name evidence="3" type="ORF">AVENLUH13518_03185</name>
</gene>
<evidence type="ECO:0000313" key="4">
    <source>
        <dbReference type="Proteomes" id="UP000075544"/>
    </source>
</evidence>
<evidence type="ECO:0000259" key="2">
    <source>
        <dbReference type="Pfam" id="PF22150"/>
    </source>
</evidence>
<dbReference type="NCBIfam" id="TIGR02532">
    <property type="entry name" value="IV_pilin_GFxxxE"/>
    <property type="match status" value="1"/>
</dbReference>
<dbReference type="InterPro" id="IPR012902">
    <property type="entry name" value="N_methyl_site"/>
</dbReference>
<evidence type="ECO:0000256" key="1">
    <source>
        <dbReference type="SAM" id="Phobius"/>
    </source>
</evidence>
<organism evidence="3 4">
    <name type="scientific">Acinetobacter venetianus</name>
    <dbReference type="NCBI Taxonomy" id="52133"/>
    <lineage>
        <taxon>Bacteria</taxon>
        <taxon>Pseudomonadati</taxon>
        <taxon>Pseudomonadota</taxon>
        <taxon>Gammaproteobacteria</taxon>
        <taxon>Moraxellales</taxon>
        <taxon>Moraxellaceae</taxon>
        <taxon>Acinetobacter</taxon>
    </lineage>
</organism>
<dbReference type="InterPro" id="IPR054402">
    <property type="entry name" value="Tt1218-like_dom"/>
</dbReference>
<feature type="transmembrane region" description="Helical" evidence="1">
    <location>
        <begin position="12"/>
        <end position="32"/>
    </location>
</feature>
<name>A0A150HPL7_9GAMM</name>
<accession>A0A150HPL7</accession>
<dbReference type="AlphaFoldDB" id="A0A150HPL7"/>
<keyword evidence="1" id="KW-1133">Transmembrane helix</keyword>
<dbReference type="InterPro" id="IPR013362">
    <property type="entry name" value="Pilus_4_PilV"/>
</dbReference>
<dbReference type="Pfam" id="PF22150">
    <property type="entry name" value="Tt1218-like"/>
    <property type="match status" value="1"/>
</dbReference>
<protein>
    <recommendedName>
        <fullName evidence="2">Type IV pilin Tt1218-like domain-containing protein</fullName>
    </recommendedName>
</protein>
<feature type="domain" description="Type IV pilin Tt1218-like" evidence="2">
    <location>
        <begin position="32"/>
        <end position="108"/>
    </location>
</feature>
<dbReference type="EMBL" id="JRHX01000092">
    <property type="protein sequence ID" value="KXZ68460.1"/>
    <property type="molecule type" value="Genomic_DNA"/>
</dbReference>
<dbReference type="Proteomes" id="UP000075544">
    <property type="component" value="Unassembled WGS sequence"/>
</dbReference>
<proteinExistence type="predicted"/>
<keyword evidence="1" id="KW-0812">Transmembrane</keyword>
<dbReference type="NCBIfam" id="TIGR02523">
    <property type="entry name" value="type_IV_pilV"/>
    <property type="match status" value="1"/>
</dbReference>
<comment type="caution">
    <text evidence="3">The sequence shown here is derived from an EMBL/GenBank/DDBJ whole genome shotgun (WGS) entry which is preliminary data.</text>
</comment>
<sequence>MNTYKNQKGVGLVEVLVALLLLAVGVLGYTILQLRAVDASGEALMRSQGIMVLRGLSENMRANPAAQNSYPAAVRNYTNITSTPTVPTKVCFNPSITCTAAEMATYDAFFAAKSAFDLGMNITMDNCPGVASAPVKRQCLYAAWGDTAISATNTAANVSACMSATGVYVNGSKCLMMEAY</sequence>
<keyword evidence="1" id="KW-0472">Membrane</keyword>
<dbReference type="Pfam" id="PF07963">
    <property type="entry name" value="N_methyl"/>
    <property type="match status" value="1"/>
</dbReference>
<dbReference type="PATRIC" id="fig|52133.19.peg.3236"/>
<evidence type="ECO:0000313" key="3">
    <source>
        <dbReference type="EMBL" id="KXZ68460.1"/>
    </source>
</evidence>
<dbReference type="RefSeq" id="WP_061525640.1">
    <property type="nucleotide sequence ID" value="NZ_JRHX01000092.1"/>
</dbReference>
<reference evidence="3 4" key="1">
    <citation type="journal article" date="2016" name="Sci. Rep.">
        <title>Genomic and phenotypic characterization of the species Acinetobacter venetianus.</title>
        <authorList>
            <person name="Fondi M."/>
            <person name="Maida I."/>
            <person name="Perrin E."/>
            <person name="Orlandini V."/>
            <person name="La Torre L."/>
            <person name="Bosi E."/>
            <person name="Negroni A."/>
            <person name="Zanaroli G."/>
            <person name="Fava F."/>
            <person name="Decorosi F."/>
            <person name="Giovannetti L."/>
            <person name="Viti C."/>
            <person name="Vaneechoutte M."/>
            <person name="Dijkshoorn L."/>
            <person name="Fani R."/>
        </authorList>
    </citation>
    <scope>NUCLEOTIDE SEQUENCE [LARGE SCALE GENOMIC DNA]</scope>
    <source>
        <strain evidence="3 4">LUH13518</strain>
    </source>
</reference>